<dbReference type="Pfam" id="PF04214">
    <property type="entry name" value="DUF411"/>
    <property type="match status" value="1"/>
</dbReference>
<dbReference type="Proteomes" id="UP000310016">
    <property type="component" value="Unassembled WGS sequence"/>
</dbReference>
<feature type="signal peptide" evidence="1">
    <location>
        <begin position="1"/>
        <end position="18"/>
    </location>
</feature>
<proteinExistence type="predicted"/>
<evidence type="ECO:0000256" key="1">
    <source>
        <dbReference type="SAM" id="SignalP"/>
    </source>
</evidence>
<dbReference type="InterPro" id="IPR007332">
    <property type="entry name" value="DUF411"/>
</dbReference>
<keyword evidence="1" id="KW-0732">Signal</keyword>
<feature type="chain" id="PRO_5020916322" evidence="1">
    <location>
        <begin position="19"/>
        <end position="138"/>
    </location>
</feature>
<accession>A0A4U0PX24</accession>
<gene>
    <name evidence="2" type="ORF">FAZ21_11975</name>
</gene>
<name>A0A4U0PX24_9NEIS</name>
<protein>
    <submittedName>
        <fullName evidence="2">CopG family transcriptional regulator</fullName>
    </submittedName>
</protein>
<reference evidence="2 3" key="1">
    <citation type="submission" date="2019-04" db="EMBL/GenBank/DDBJ databases">
        <title>Chitiniphilus eburnea sp. nov., a novel chitinolytic bacterium isolated from aquaculture sludge.</title>
        <authorList>
            <person name="Sheng M."/>
        </authorList>
    </citation>
    <scope>NUCLEOTIDE SEQUENCE [LARGE SCALE GENOMIC DNA]</scope>
    <source>
        <strain evidence="2 3">HX-2-15</strain>
    </source>
</reference>
<dbReference type="RefSeq" id="WP_136773669.1">
    <property type="nucleotide sequence ID" value="NZ_CP156074.1"/>
</dbReference>
<keyword evidence="3" id="KW-1185">Reference proteome</keyword>
<dbReference type="OrthoDB" id="14727at2"/>
<dbReference type="EMBL" id="SUMF01000012">
    <property type="protein sequence ID" value="TJZ73111.1"/>
    <property type="molecule type" value="Genomic_DNA"/>
</dbReference>
<sequence length="138" mass="14583">MKKALLPILLLAASLAQAAPAQLFKSASCGCCADYVTYLNANGIRPQVENRDDMDAIKRQYGSDGAASCHTLVISGYTVEGHVPVAAIHKLLKDKPAIRGIAVPGMPADSPGMGRHTPGTLPVVAIQRDGSTRDWGRF</sequence>
<dbReference type="AlphaFoldDB" id="A0A4U0PX24"/>
<comment type="caution">
    <text evidence="2">The sequence shown here is derived from an EMBL/GenBank/DDBJ whole genome shotgun (WGS) entry which is preliminary data.</text>
</comment>
<evidence type="ECO:0000313" key="2">
    <source>
        <dbReference type="EMBL" id="TJZ73111.1"/>
    </source>
</evidence>
<organism evidence="2 3">
    <name type="scientific">Chitiniphilus eburneus</name>
    <dbReference type="NCBI Taxonomy" id="2571148"/>
    <lineage>
        <taxon>Bacteria</taxon>
        <taxon>Pseudomonadati</taxon>
        <taxon>Pseudomonadota</taxon>
        <taxon>Betaproteobacteria</taxon>
        <taxon>Neisseriales</taxon>
        <taxon>Chitinibacteraceae</taxon>
        <taxon>Chitiniphilus</taxon>
    </lineage>
</organism>
<evidence type="ECO:0000313" key="3">
    <source>
        <dbReference type="Proteomes" id="UP000310016"/>
    </source>
</evidence>